<feature type="transmembrane region" description="Helical" evidence="5">
    <location>
        <begin position="81"/>
        <end position="99"/>
    </location>
</feature>
<evidence type="ECO:0000313" key="7">
    <source>
        <dbReference type="EMBL" id="AEB94163.1"/>
    </source>
</evidence>
<accession>F4FXW5</accession>
<dbReference type="SUPFAM" id="SSF52540">
    <property type="entry name" value="P-loop containing nucleoside triphosphate hydrolases"/>
    <property type="match status" value="1"/>
</dbReference>
<keyword evidence="5" id="KW-0812">Transmembrane</keyword>
<evidence type="ECO:0000256" key="3">
    <source>
        <dbReference type="ARBA" id="ARBA00048954"/>
    </source>
</evidence>
<dbReference type="AlphaFoldDB" id="F4FXW5"/>
<evidence type="ECO:0000256" key="2">
    <source>
        <dbReference type="ARBA" id="ARBA00034617"/>
    </source>
</evidence>
<dbReference type="PATRIC" id="fig|1006006.8.peg.52"/>
<comment type="catalytic activity">
    <reaction evidence="3">
        <text>ATP + H2O = ADP + phosphate + H(+)</text>
        <dbReference type="Rhea" id="RHEA:13065"/>
        <dbReference type="ChEBI" id="CHEBI:15377"/>
        <dbReference type="ChEBI" id="CHEBI:15378"/>
        <dbReference type="ChEBI" id="CHEBI:30616"/>
        <dbReference type="ChEBI" id="CHEBI:43474"/>
        <dbReference type="ChEBI" id="CHEBI:456216"/>
        <dbReference type="EC" id="5.6.2.3"/>
    </reaction>
</comment>
<evidence type="ECO:0000313" key="8">
    <source>
        <dbReference type="Proteomes" id="UP000007812"/>
    </source>
</evidence>
<keyword evidence="5" id="KW-1133">Transmembrane helix</keyword>
<evidence type="ECO:0000256" key="1">
    <source>
        <dbReference type="ARBA" id="ARBA00007816"/>
    </source>
</evidence>
<comment type="catalytic activity">
    <reaction evidence="2">
        <text>Couples ATP hydrolysis with the unwinding of duplex DNA by translocating in the 3'-5' direction.</text>
        <dbReference type="EC" id="5.6.2.4"/>
    </reaction>
</comment>
<name>F4FXW5_METCR</name>
<dbReference type="GeneID" id="10492249"/>
<dbReference type="Gene3D" id="1.10.8.730">
    <property type="match status" value="1"/>
</dbReference>
<reference evidence="7 8" key="1">
    <citation type="journal article" date="2011" name="J. Bacteriol.">
        <title>Complete genome sequence of Metallosphaera cuprina, a metal sulfide-oxidizing archaeon from a hot spring.</title>
        <authorList>
            <person name="Liu L.J."/>
            <person name="You X.Y."/>
            <person name="Zheng H."/>
            <person name="Wang S."/>
            <person name="Jiang C.Y."/>
            <person name="Liu S.J."/>
        </authorList>
    </citation>
    <scope>NUCLEOTIDE SEQUENCE [LARGE SCALE GENOMIC DNA]</scope>
    <source>
        <strain evidence="7 8">Ar-4</strain>
    </source>
</reference>
<dbReference type="eggNOG" id="arCOG00285">
    <property type="taxonomic scope" value="Archaea"/>
</dbReference>
<dbReference type="InterPro" id="IPR027417">
    <property type="entry name" value="P-loop_NTPase"/>
</dbReference>
<keyword evidence="8" id="KW-1185">Reference proteome</keyword>
<dbReference type="Gene3D" id="3.40.50.300">
    <property type="entry name" value="P-loop containing nucleotide triphosphate hydrolases"/>
    <property type="match status" value="1"/>
</dbReference>
<dbReference type="KEGG" id="mcn:Mcup_0053"/>
<feature type="transmembrane region" description="Helical" evidence="5">
    <location>
        <begin position="31"/>
        <end position="52"/>
    </location>
</feature>
<evidence type="ECO:0000256" key="4">
    <source>
        <dbReference type="ARBA" id="ARBA00048988"/>
    </source>
</evidence>
<dbReference type="GO" id="GO:0043139">
    <property type="term" value="F:5'-3' DNA helicase activity"/>
    <property type="evidence" value="ECO:0007669"/>
    <property type="project" value="UniProtKB-EC"/>
</dbReference>
<dbReference type="STRING" id="1006006.Mcup_0053"/>
<feature type="transmembrane region" description="Helical" evidence="5">
    <location>
        <begin position="157"/>
        <end position="176"/>
    </location>
</feature>
<feature type="transmembrane region" description="Helical" evidence="5">
    <location>
        <begin position="7"/>
        <end position="25"/>
    </location>
</feature>
<comment type="catalytic activity">
    <reaction evidence="4">
        <text>ATP + H2O = ADP + phosphate + H(+)</text>
        <dbReference type="Rhea" id="RHEA:13065"/>
        <dbReference type="ChEBI" id="CHEBI:15377"/>
        <dbReference type="ChEBI" id="CHEBI:15378"/>
        <dbReference type="ChEBI" id="CHEBI:30616"/>
        <dbReference type="ChEBI" id="CHEBI:43474"/>
        <dbReference type="ChEBI" id="CHEBI:456216"/>
        <dbReference type="EC" id="5.6.2.4"/>
    </reaction>
</comment>
<dbReference type="GO" id="GO:0043138">
    <property type="term" value="F:3'-5' DNA helicase activity"/>
    <property type="evidence" value="ECO:0007669"/>
    <property type="project" value="UniProtKB-EC"/>
</dbReference>
<dbReference type="Pfam" id="PF01935">
    <property type="entry name" value="DUF87"/>
    <property type="match status" value="1"/>
</dbReference>
<protein>
    <recommendedName>
        <fullName evidence="6">Helicase HerA central domain-containing protein</fullName>
    </recommendedName>
</protein>
<gene>
    <name evidence="7" type="ordered locus">Mcup_0053</name>
</gene>
<dbReference type="OrthoDB" id="107033at2157"/>
<dbReference type="PANTHER" id="PTHR42957:SF1">
    <property type="entry name" value="HELICASE MJ1565-RELATED"/>
    <property type="match status" value="1"/>
</dbReference>
<dbReference type="Proteomes" id="UP000007812">
    <property type="component" value="Chromosome"/>
</dbReference>
<dbReference type="PANTHER" id="PTHR42957">
    <property type="entry name" value="HELICASE MJ1565-RELATED"/>
    <property type="match status" value="1"/>
</dbReference>
<organism evidence="7 8">
    <name type="scientific">Metallosphaera cuprina (strain Ar-4)</name>
    <dbReference type="NCBI Taxonomy" id="1006006"/>
    <lineage>
        <taxon>Archaea</taxon>
        <taxon>Thermoproteota</taxon>
        <taxon>Thermoprotei</taxon>
        <taxon>Sulfolobales</taxon>
        <taxon>Sulfolobaceae</taxon>
        <taxon>Metallosphaera</taxon>
    </lineage>
</organism>
<feature type="domain" description="Helicase HerA central" evidence="6">
    <location>
        <begin position="220"/>
        <end position="408"/>
    </location>
</feature>
<evidence type="ECO:0000256" key="5">
    <source>
        <dbReference type="SAM" id="Phobius"/>
    </source>
</evidence>
<keyword evidence="5" id="KW-0472">Membrane</keyword>
<proteinExistence type="inferred from homology"/>
<sequence length="548" mass="62553">MEVTLRYLIVLSITLIEVALIPYLIPTYLGQLSAFLIIPLALFINGVVFPFILESMFSSFAYALSIVTLLTLFNVSDLLAVTYYISGLGVAFLIMFLTRSLWERSTLTIRRLNRRPDSKIFLLTFVLSILVYWLTKSVFLVVGVIVDCVFSSFLGEFYLALLSSLSWILLPYLIIFEPKSYNGPSNQIYIGTIEKVLIKGVIPGIFQSGYRYKWVNERGKFYIDFNKMKNYNSVIIGSSGYGKSTLARTILSQIKIDYIVFDIHGEYSDIPGKKIDMSVNGLNPLSLFERSPKQRSTEIAMMLKSVFGLGNIQTMTISNLLIEAYQEKGIYDEDRSTWSLEPPTIRDLITLIQRKKVAAINSQDINQLKSIEPYLLFLDSNVFLGKEDIKDLLRGQVVLDFSKVTTSHIKYIIMESVLISIFNYMYNEKSNTLKRLIVIDEAPFLLEKESGERLAERLFAEGRKFGHGFIIISQYSKKLERIINNATLVMAMRLSEPDELSYISKIIGGRYINAERTIYESLSGLERGMMITRDITEDEVIIVRIDGR</sequence>
<dbReference type="RefSeq" id="WP_013736665.1">
    <property type="nucleotide sequence ID" value="NC_015435.1"/>
</dbReference>
<feature type="transmembrane region" description="Helical" evidence="5">
    <location>
        <begin position="59"/>
        <end position="75"/>
    </location>
</feature>
<feature type="transmembrane region" description="Helical" evidence="5">
    <location>
        <begin position="120"/>
        <end position="145"/>
    </location>
</feature>
<dbReference type="HOGENOM" id="CLU_036272_0_0_2"/>
<evidence type="ECO:0000259" key="6">
    <source>
        <dbReference type="Pfam" id="PF01935"/>
    </source>
</evidence>
<comment type="similarity">
    <text evidence="1">Belongs to the HerA family.</text>
</comment>
<dbReference type="InterPro" id="IPR008571">
    <property type="entry name" value="HerA-like"/>
</dbReference>
<dbReference type="EMBL" id="CP002656">
    <property type="protein sequence ID" value="AEB94163.1"/>
    <property type="molecule type" value="Genomic_DNA"/>
</dbReference>
<dbReference type="InterPro" id="IPR002789">
    <property type="entry name" value="HerA_central"/>
</dbReference>